<keyword evidence="2" id="KW-1185">Reference proteome</keyword>
<accession>A0A243WCK5</accession>
<dbReference type="RefSeq" id="WP_086594560.1">
    <property type="nucleotide sequence ID" value="NZ_MTSE01000006.1"/>
</dbReference>
<name>A0A243WCK5_9BACT</name>
<sequence length="65" mass="6903">MQAAISLSVTTDTSVASVPVVSISPNLTSERPGHSKPTKNVFALGDYLIGDTEDNMLSGHPDIRY</sequence>
<proteinExistence type="predicted"/>
<protein>
    <submittedName>
        <fullName evidence="1">Uncharacterized protein</fullName>
    </submittedName>
</protein>
<dbReference type="AlphaFoldDB" id="A0A243WCK5"/>
<comment type="caution">
    <text evidence="1">The sequence shown here is derived from an EMBL/GenBank/DDBJ whole genome shotgun (WGS) entry which is preliminary data.</text>
</comment>
<evidence type="ECO:0000313" key="2">
    <source>
        <dbReference type="Proteomes" id="UP000194873"/>
    </source>
</evidence>
<evidence type="ECO:0000313" key="1">
    <source>
        <dbReference type="EMBL" id="OUJ73370.1"/>
    </source>
</evidence>
<gene>
    <name evidence="1" type="ORF">BXP70_13215</name>
</gene>
<organism evidence="1 2">
    <name type="scientific">Hymenobacter crusticola</name>
    <dbReference type="NCBI Taxonomy" id="1770526"/>
    <lineage>
        <taxon>Bacteria</taxon>
        <taxon>Pseudomonadati</taxon>
        <taxon>Bacteroidota</taxon>
        <taxon>Cytophagia</taxon>
        <taxon>Cytophagales</taxon>
        <taxon>Hymenobacteraceae</taxon>
        <taxon>Hymenobacter</taxon>
    </lineage>
</organism>
<dbReference type="EMBL" id="MTSE01000006">
    <property type="protein sequence ID" value="OUJ73370.1"/>
    <property type="molecule type" value="Genomic_DNA"/>
</dbReference>
<reference evidence="1 2" key="1">
    <citation type="submission" date="2017-01" db="EMBL/GenBank/DDBJ databases">
        <title>A new Hymenobacter.</title>
        <authorList>
            <person name="Liang Y."/>
            <person name="Feng F."/>
        </authorList>
    </citation>
    <scope>NUCLEOTIDE SEQUENCE [LARGE SCALE GENOMIC DNA]</scope>
    <source>
        <strain evidence="1">MIMBbqt21</strain>
    </source>
</reference>
<dbReference type="Proteomes" id="UP000194873">
    <property type="component" value="Unassembled WGS sequence"/>
</dbReference>